<comment type="caution">
    <text evidence="2">The sequence shown here is derived from an EMBL/GenBank/DDBJ whole genome shotgun (WGS) entry which is preliminary data.</text>
</comment>
<dbReference type="EMBL" id="JANPWB010000013">
    <property type="protein sequence ID" value="KAJ1103400.1"/>
    <property type="molecule type" value="Genomic_DNA"/>
</dbReference>
<protein>
    <submittedName>
        <fullName evidence="2">Uncharacterized protein</fullName>
    </submittedName>
</protein>
<name>A0AAV7MSZ1_PLEWA</name>
<evidence type="ECO:0000313" key="2">
    <source>
        <dbReference type="EMBL" id="KAJ1103400.1"/>
    </source>
</evidence>
<feature type="region of interest" description="Disordered" evidence="1">
    <location>
        <begin position="33"/>
        <end position="57"/>
    </location>
</feature>
<dbReference type="Proteomes" id="UP001066276">
    <property type="component" value="Chromosome 9"/>
</dbReference>
<organism evidence="2 3">
    <name type="scientific">Pleurodeles waltl</name>
    <name type="common">Iberian ribbed newt</name>
    <dbReference type="NCBI Taxonomy" id="8319"/>
    <lineage>
        <taxon>Eukaryota</taxon>
        <taxon>Metazoa</taxon>
        <taxon>Chordata</taxon>
        <taxon>Craniata</taxon>
        <taxon>Vertebrata</taxon>
        <taxon>Euteleostomi</taxon>
        <taxon>Amphibia</taxon>
        <taxon>Batrachia</taxon>
        <taxon>Caudata</taxon>
        <taxon>Salamandroidea</taxon>
        <taxon>Salamandridae</taxon>
        <taxon>Pleurodelinae</taxon>
        <taxon>Pleurodeles</taxon>
    </lineage>
</organism>
<gene>
    <name evidence="2" type="ORF">NDU88_000824</name>
</gene>
<accession>A0AAV7MSZ1</accession>
<feature type="compositionally biased region" description="Basic and acidic residues" evidence="1">
    <location>
        <begin position="33"/>
        <end position="46"/>
    </location>
</feature>
<reference evidence="2" key="1">
    <citation type="journal article" date="2022" name="bioRxiv">
        <title>Sequencing and chromosome-scale assembly of the giantPleurodeles waltlgenome.</title>
        <authorList>
            <person name="Brown T."/>
            <person name="Elewa A."/>
            <person name="Iarovenko S."/>
            <person name="Subramanian E."/>
            <person name="Araus A.J."/>
            <person name="Petzold A."/>
            <person name="Susuki M."/>
            <person name="Suzuki K.-i.T."/>
            <person name="Hayashi T."/>
            <person name="Toyoda A."/>
            <person name="Oliveira C."/>
            <person name="Osipova E."/>
            <person name="Leigh N.D."/>
            <person name="Simon A."/>
            <person name="Yun M.H."/>
        </authorList>
    </citation>
    <scope>NUCLEOTIDE SEQUENCE</scope>
    <source>
        <strain evidence="2">20211129_DDA</strain>
        <tissue evidence="2">Liver</tissue>
    </source>
</reference>
<proteinExistence type="predicted"/>
<evidence type="ECO:0000313" key="3">
    <source>
        <dbReference type="Proteomes" id="UP001066276"/>
    </source>
</evidence>
<keyword evidence="3" id="KW-1185">Reference proteome</keyword>
<sequence>METRPKASARELLERVQRPEQLKLVVATVTKRDVGESAQPDREGARLQDTSDGMSNRRRLTMYACR</sequence>
<dbReference type="AlphaFoldDB" id="A0AAV7MSZ1"/>
<evidence type="ECO:0000256" key="1">
    <source>
        <dbReference type="SAM" id="MobiDB-lite"/>
    </source>
</evidence>